<reference evidence="12 13" key="1">
    <citation type="journal article" date="2017" name="Environ. Microbiol. Rep.">
        <title>Genetic diversity of marine anaerobic ammonium-oxidizing bacteria as revealed by genomic and proteomic analyses of 'Candidatus Scalindua japonica'.</title>
        <authorList>
            <person name="Oshiki M."/>
            <person name="Mizuto K."/>
            <person name="Kimura Z."/>
            <person name="Kindaichi T."/>
            <person name="Satoh H."/>
            <person name="Okabe S."/>
        </authorList>
    </citation>
    <scope>NUCLEOTIDE SEQUENCE [LARGE SCALE GENOMIC DNA]</scope>
    <source>
        <strain evidence="13">husup-a2</strain>
    </source>
</reference>
<dbReference type="AlphaFoldDB" id="A0A286TW28"/>
<evidence type="ECO:0000256" key="8">
    <source>
        <dbReference type="ARBA" id="ARBA00022927"/>
    </source>
</evidence>
<gene>
    <name evidence="12" type="ORF">SCALIN_C05_0129</name>
</gene>
<keyword evidence="10" id="KW-1006">Bacterial flagellum protein export</keyword>
<comment type="similarity">
    <text evidence="2">Belongs to the FliJ family.</text>
</comment>
<dbReference type="GO" id="GO:0044781">
    <property type="term" value="P:bacterial-type flagellum organization"/>
    <property type="evidence" value="ECO:0007669"/>
    <property type="project" value="UniProtKB-KW"/>
</dbReference>
<accession>A0A286TW28</accession>
<dbReference type="GO" id="GO:0071973">
    <property type="term" value="P:bacterial-type flagellum-dependent cell motility"/>
    <property type="evidence" value="ECO:0007669"/>
    <property type="project" value="InterPro"/>
</dbReference>
<sequence>MQKFHFKLEPLLNKHRIYEDECVARLRVVQDAFINENIKLENMKKGKLISQSALNSKKKLEIFAEELVTYEDYFSNININIETSKSRIQEISIELNTVKEELIKIVKKRKAIEKLRNRWEEEHKKHLVFMSNREMDDIAMTKFINKLVVEND</sequence>
<name>A0A286TW28_9BACT</name>
<evidence type="ECO:0000313" key="13">
    <source>
        <dbReference type="Proteomes" id="UP000218542"/>
    </source>
</evidence>
<keyword evidence="11" id="KW-0175">Coiled coil</keyword>
<dbReference type="Pfam" id="PF02050">
    <property type="entry name" value="FliJ"/>
    <property type="match status" value="1"/>
</dbReference>
<dbReference type="GO" id="GO:0015031">
    <property type="term" value="P:protein transport"/>
    <property type="evidence" value="ECO:0007669"/>
    <property type="project" value="UniProtKB-KW"/>
</dbReference>
<keyword evidence="5" id="KW-1003">Cell membrane</keyword>
<dbReference type="RefSeq" id="WP_096893256.1">
    <property type="nucleotide sequence ID" value="NZ_BAOS01000005.1"/>
</dbReference>
<evidence type="ECO:0000256" key="11">
    <source>
        <dbReference type="SAM" id="Coils"/>
    </source>
</evidence>
<feature type="coiled-coil region" evidence="11">
    <location>
        <begin position="81"/>
        <end position="118"/>
    </location>
</feature>
<keyword evidence="8" id="KW-0653">Protein transport</keyword>
<evidence type="ECO:0000256" key="2">
    <source>
        <dbReference type="ARBA" id="ARBA00010004"/>
    </source>
</evidence>
<evidence type="ECO:0000256" key="5">
    <source>
        <dbReference type="ARBA" id="ARBA00022475"/>
    </source>
</evidence>
<comment type="subcellular location">
    <subcellularLocation>
        <location evidence="1">Cell membrane</location>
        <topology evidence="1">Peripheral membrane protein</topology>
        <orientation evidence="1">Cytoplasmic side</orientation>
    </subcellularLocation>
</comment>
<comment type="caution">
    <text evidence="12">The sequence shown here is derived from an EMBL/GenBank/DDBJ whole genome shotgun (WGS) entry which is preliminary data.</text>
</comment>
<keyword evidence="6" id="KW-0145">Chemotaxis</keyword>
<dbReference type="InterPro" id="IPR053716">
    <property type="entry name" value="Flag_assembly_chemotaxis_eff"/>
</dbReference>
<protein>
    <recommendedName>
        <fullName evidence="3">Flagellar FliJ protein</fullName>
    </recommendedName>
</protein>
<evidence type="ECO:0000313" key="12">
    <source>
        <dbReference type="EMBL" id="GAX60044.1"/>
    </source>
</evidence>
<dbReference type="EMBL" id="BAOS01000005">
    <property type="protein sequence ID" value="GAX60044.1"/>
    <property type="molecule type" value="Genomic_DNA"/>
</dbReference>
<dbReference type="GO" id="GO:0006935">
    <property type="term" value="P:chemotaxis"/>
    <property type="evidence" value="ECO:0007669"/>
    <property type="project" value="UniProtKB-KW"/>
</dbReference>
<dbReference type="OrthoDB" id="2087173at2"/>
<evidence type="ECO:0000256" key="4">
    <source>
        <dbReference type="ARBA" id="ARBA00022448"/>
    </source>
</evidence>
<evidence type="ECO:0000256" key="10">
    <source>
        <dbReference type="ARBA" id="ARBA00023225"/>
    </source>
</evidence>
<dbReference type="Proteomes" id="UP000218542">
    <property type="component" value="Unassembled WGS sequence"/>
</dbReference>
<evidence type="ECO:0000256" key="9">
    <source>
        <dbReference type="ARBA" id="ARBA00023136"/>
    </source>
</evidence>
<organism evidence="12 13">
    <name type="scientific">Candidatus Scalindua japonica</name>
    <dbReference type="NCBI Taxonomy" id="1284222"/>
    <lineage>
        <taxon>Bacteria</taxon>
        <taxon>Pseudomonadati</taxon>
        <taxon>Planctomycetota</taxon>
        <taxon>Candidatus Brocadiia</taxon>
        <taxon>Candidatus Brocadiales</taxon>
        <taxon>Candidatus Scalinduaceae</taxon>
        <taxon>Candidatus Scalindua</taxon>
    </lineage>
</organism>
<evidence type="ECO:0000256" key="7">
    <source>
        <dbReference type="ARBA" id="ARBA00022795"/>
    </source>
</evidence>
<dbReference type="GO" id="GO:0009288">
    <property type="term" value="C:bacterial-type flagellum"/>
    <property type="evidence" value="ECO:0007669"/>
    <property type="project" value="InterPro"/>
</dbReference>
<dbReference type="NCBIfam" id="TIGR02473">
    <property type="entry name" value="flagell_FliJ"/>
    <property type="match status" value="1"/>
</dbReference>
<keyword evidence="9" id="KW-0472">Membrane</keyword>
<dbReference type="Gene3D" id="1.10.287.1700">
    <property type="match status" value="1"/>
</dbReference>
<evidence type="ECO:0000256" key="1">
    <source>
        <dbReference type="ARBA" id="ARBA00004413"/>
    </source>
</evidence>
<evidence type="ECO:0000256" key="6">
    <source>
        <dbReference type="ARBA" id="ARBA00022500"/>
    </source>
</evidence>
<dbReference type="GO" id="GO:0005886">
    <property type="term" value="C:plasma membrane"/>
    <property type="evidence" value="ECO:0007669"/>
    <property type="project" value="UniProtKB-SubCell"/>
</dbReference>
<keyword evidence="7" id="KW-1005">Bacterial flagellum biogenesis</keyword>
<keyword evidence="13" id="KW-1185">Reference proteome</keyword>
<proteinExistence type="inferred from homology"/>
<keyword evidence="4" id="KW-0813">Transport</keyword>
<dbReference type="InterPro" id="IPR012823">
    <property type="entry name" value="Flagell_FliJ"/>
</dbReference>
<evidence type="ECO:0000256" key="3">
    <source>
        <dbReference type="ARBA" id="ARBA00020392"/>
    </source>
</evidence>